<accession>A0A645JC10</accession>
<protein>
    <submittedName>
        <fullName evidence="1">Uncharacterized protein</fullName>
    </submittedName>
</protein>
<comment type="caution">
    <text evidence="1">The sequence shown here is derived from an EMBL/GenBank/DDBJ whole genome shotgun (WGS) entry which is preliminary data.</text>
</comment>
<reference evidence="1" key="1">
    <citation type="submission" date="2019-08" db="EMBL/GenBank/DDBJ databases">
        <authorList>
            <person name="Kucharzyk K."/>
            <person name="Murdoch R.W."/>
            <person name="Higgins S."/>
            <person name="Loffler F."/>
        </authorList>
    </citation>
    <scope>NUCLEOTIDE SEQUENCE</scope>
</reference>
<sequence>MTIVPNDKPEIVIIVCVPNGYSGSYSALAVEEITKYYLDLKDAVAPETLVGVNALVP</sequence>
<name>A0A645JC10_9ZZZZ</name>
<dbReference type="EMBL" id="VSSQ01130069">
    <property type="protein sequence ID" value="MPN57924.1"/>
    <property type="molecule type" value="Genomic_DNA"/>
</dbReference>
<dbReference type="AlphaFoldDB" id="A0A645JC10"/>
<proteinExistence type="predicted"/>
<gene>
    <name evidence="1" type="ORF">SDC9_205620</name>
</gene>
<evidence type="ECO:0000313" key="1">
    <source>
        <dbReference type="EMBL" id="MPN57924.1"/>
    </source>
</evidence>
<organism evidence="1">
    <name type="scientific">bioreactor metagenome</name>
    <dbReference type="NCBI Taxonomy" id="1076179"/>
    <lineage>
        <taxon>unclassified sequences</taxon>
        <taxon>metagenomes</taxon>
        <taxon>ecological metagenomes</taxon>
    </lineage>
</organism>